<feature type="compositionally biased region" description="Polar residues" evidence="7">
    <location>
        <begin position="633"/>
        <end position="643"/>
    </location>
</feature>
<evidence type="ECO:0000256" key="1">
    <source>
        <dbReference type="ARBA" id="ARBA00000707"/>
    </source>
</evidence>
<feature type="compositionally biased region" description="Basic residues" evidence="7">
    <location>
        <begin position="144"/>
        <end position="170"/>
    </location>
</feature>
<dbReference type="GO" id="GO:0005634">
    <property type="term" value="C:nucleus"/>
    <property type="evidence" value="ECO:0007669"/>
    <property type="project" value="TreeGrafter"/>
</dbReference>
<evidence type="ECO:0000256" key="7">
    <source>
        <dbReference type="SAM" id="MobiDB-lite"/>
    </source>
</evidence>
<evidence type="ECO:0000256" key="5">
    <source>
        <dbReference type="ARBA" id="ARBA00022801"/>
    </source>
</evidence>
<dbReference type="InterPro" id="IPR042468">
    <property type="entry name" value="Peptidase_C65_otubain_sub1"/>
</dbReference>
<proteinExistence type="predicted"/>
<organism evidence="9 10">
    <name type="scientific">Xylaria multiplex</name>
    <dbReference type="NCBI Taxonomy" id="323545"/>
    <lineage>
        <taxon>Eukaryota</taxon>
        <taxon>Fungi</taxon>
        <taxon>Dikarya</taxon>
        <taxon>Ascomycota</taxon>
        <taxon>Pezizomycotina</taxon>
        <taxon>Sordariomycetes</taxon>
        <taxon>Xylariomycetidae</taxon>
        <taxon>Xylariales</taxon>
        <taxon>Xylariaceae</taxon>
        <taxon>Xylaria</taxon>
    </lineage>
</organism>
<dbReference type="PANTHER" id="PTHR12931:SF15">
    <property type="entry name" value="UBIQUITIN THIOESTERASE OTUBAIN-LIKE"/>
    <property type="match status" value="1"/>
</dbReference>
<reference evidence="9 10" key="1">
    <citation type="submission" date="2019-12" db="EMBL/GenBank/DDBJ databases">
        <title>Draft genome sequence of the ascomycete Xylaria multiplex DSM 110363.</title>
        <authorList>
            <person name="Buettner E."/>
            <person name="Kellner H."/>
        </authorList>
    </citation>
    <scope>NUCLEOTIDE SEQUENCE [LARGE SCALE GENOMIC DNA]</scope>
    <source>
        <strain evidence="9 10">DSM 110363</strain>
    </source>
</reference>
<feature type="compositionally biased region" description="Pro residues" evidence="7">
    <location>
        <begin position="573"/>
        <end position="584"/>
    </location>
</feature>
<dbReference type="GO" id="GO:0004843">
    <property type="term" value="F:cysteine-type deubiquitinase activity"/>
    <property type="evidence" value="ECO:0007669"/>
    <property type="project" value="UniProtKB-EC"/>
</dbReference>
<comment type="caution">
    <text evidence="9">The sequence shown here is derived from an EMBL/GenBank/DDBJ whole genome shotgun (WGS) entry which is preliminary data.</text>
</comment>
<evidence type="ECO:0000256" key="3">
    <source>
        <dbReference type="ARBA" id="ARBA00022670"/>
    </source>
</evidence>
<dbReference type="Proteomes" id="UP000481858">
    <property type="component" value="Unassembled WGS sequence"/>
</dbReference>
<dbReference type="SUPFAM" id="SSF54001">
    <property type="entry name" value="Cysteine proteinases"/>
    <property type="match status" value="1"/>
</dbReference>
<dbReference type="Gene3D" id="1.20.1300.20">
    <property type="entry name" value="Peptidase C65 Otubain, subdomain 2"/>
    <property type="match status" value="1"/>
</dbReference>
<feature type="region of interest" description="Disordered" evidence="7">
    <location>
        <begin position="107"/>
        <end position="179"/>
    </location>
</feature>
<keyword evidence="5" id="KW-0378">Hydrolase</keyword>
<dbReference type="CDD" id="cd22749">
    <property type="entry name" value="Otubain_C65"/>
    <property type="match status" value="1"/>
</dbReference>
<dbReference type="InterPro" id="IPR042467">
    <property type="entry name" value="Peptidase_C65_otubain_sub2"/>
</dbReference>
<evidence type="ECO:0000256" key="6">
    <source>
        <dbReference type="ARBA" id="ARBA00022807"/>
    </source>
</evidence>
<dbReference type="AlphaFoldDB" id="A0A7C8IU85"/>
<dbReference type="Pfam" id="PF10275">
    <property type="entry name" value="Peptidase_C65"/>
    <property type="match status" value="1"/>
</dbReference>
<feature type="region of interest" description="Disordered" evidence="7">
    <location>
        <begin position="633"/>
        <end position="679"/>
    </location>
</feature>
<dbReference type="InParanoid" id="A0A7C8IU85"/>
<feature type="compositionally biased region" description="Low complexity" evidence="7">
    <location>
        <begin position="548"/>
        <end position="558"/>
    </location>
</feature>
<protein>
    <recommendedName>
        <fullName evidence="2">ubiquitinyl hydrolase 1</fullName>
        <ecNumber evidence="2">3.4.19.12</ecNumber>
    </recommendedName>
</protein>
<dbReference type="PROSITE" id="PS50802">
    <property type="entry name" value="OTU"/>
    <property type="match status" value="1"/>
</dbReference>
<dbReference type="InterPro" id="IPR038765">
    <property type="entry name" value="Papain-like_cys_pep_sf"/>
</dbReference>
<keyword evidence="3" id="KW-0645">Protease</keyword>
<feature type="region of interest" description="Disordered" evidence="7">
    <location>
        <begin position="548"/>
        <end position="590"/>
    </location>
</feature>
<dbReference type="EC" id="3.4.19.12" evidence="2"/>
<dbReference type="GO" id="GO:0006508">
    <property type="term" value="P:proteolysis"/>
    <property type="evidence" value="ECO:0007669"/>
    <property type="project" value="UniProtKB-KW"/>
</dbReference>
<evidence type="ECO:0000313" key="10">
    <source>
        <dbReference type="Proteomes" id="UP000481858"/>
    </source>
</evidence>
<dbReference type="GO" id="GO:0071108">
    <property type="term" value="P:protein K48-linked deubiquitination"/>
    <property type="evidence" value="ECO:0007669"/>
    <property type="project" value="TreeGrafter"/>
</dbReference>
<name>A0A7C8IU85_9PEZI</name>
<keyword evidence="10" id="KW-1185">Reference proteome</keyword>
<dbReference type="PANTHER" id="PTHR12931">
    <property type="entry name" value="UBIQUITIN THIOLESTERASE PROTEIN OTUB"/>
    <property type="match status" value="1"/>
</dbReference>
<dbReference type="OrthoDB" id="18915at2759"/>
<evidence type="ECO:0000256" key="4">
    <source>
        <dbReference type="ARBA" id="ARBA00022786"/>
    </source>
</evidence>
<evidence type="ECO:0000313" key="9">
    <source>
        <dbReference type="EMBL" id="KAF2966582.1"/>
    </source>
</evidence>
<dbReference type="GO" id="GO:0043130">
    <property type="term" value="F:ubiquitin binding"/>
    <property type="evidence" value="ECO:0007669"/>
    <property type="project" value="TreeGrafter"/>
</dbReference>
<accession>A0A7C8IU85</accession>
<evidence type="ECO:0000256" key="2">
    <source>
        <dbReference type="ARBA" id="ARBA00012759"/>
    </source>
</evidence>
<feature type="domain" description="OTU" evidence="8">
    <location>
        <begin position="276"/>
        <end position="486"/>
    </location>
</feature>
<dbReference type="InterPro" id="IPR019400">
    <property type="entry name" value="Peptidase_C65_otubain"/>
</dbReference>
<feature type="compositionally biased region" description="Low complexity" evidence="7">
    <location>
        <begin position="109"/>
        <end position="123"/>
    </location>
</feature>
<keyword evidence="4" id="KW-0833">Ubl conjugation pathway</keyword>
<dbReference type="InterPro" id="IPR003323">
    <property type="entry name" value="OTU_dom"/>
</dbReference>
<evidence type="ECO:0000259" key="8">
    <source>
        <dbReference type="PROSITE" id="PS50802"/>
    </source>
</evidence>
<sequence length="679" mass="75021">MFQPQPTPFSQFFPYGLHVENAGIPNYSFEPTPLLSQFGGGHVGGNAAGSTHSDAGAVGANARPFPANANANANANVNASANAASSSPGPAGMGIGVGIQGFGASSPVAPSDNSASYSSGNANGIHHHPGHFLLMPVQSPASVPRHRPNQHQHQLQHHQHQHQHQQHQHQHQLQLQHRQPRLQNQPQQLPHLPQHQLQALRPQIPSRNISQYKMDQQRELDQNEIAQQEAAARDYDPQFKGPLVGEKVLSRLIAEEYARADPTYVTKTMALPQTYSHYRPIQGDGNCGYRAIAFAYFETLVQCGDIRLVQSELHRMTVLNKYIEDVGGQDPGMLELMVSDTIDLFNDIIPVMSEGNDPMPILLGKFNDTNTSQCLVYHLRLLAGARLKGHRDQYEPYLDTDVETYLATTVMPVNREIDHICVALVHAILLKPVNIVLNIAYLDRSEGTEVNVHRFPEEANGQDLSTLGPVINLLYRPGHYDILYREAQVPIPLTPVDLQVNTDLQVNRVTSFVQNEGFQQNTDFNTDMGVLALIPGLHSGLATPFCPPSTTSSPMTDPFASSPAPSWMSPQVVPAPSPSQPSPPQQRATDHPVRFSKYSYNLPSFPDMVVGSSNNTFSEPSFTTNTFKNSHFNTAHYNNQNFQPEMYQPDEEEAQSSGNSKNRGQKKCNENCPNIKKEK</sequence>
<dbReference type="EMBL" id="WUBL01000085">
    <property type="protein sequence ID" value="KAF2966582.1"/>
    <property type="molecule type" value="Genomic_DNA"/>
</dbReference>
<keyword evidence="6" id="KW-0788">Thiol protease</keyword>
<dbReference type="Gene3D" id="3.30.200.60">
    <property type="entry name" value="Peptidase C65 Otubain, subdomain 1"/>
    <property type="match status" value="1"/>
</dbReference>
<comment type="catalytic activity">
    <reaction evidence="1">
        <text>Thiol-dependent hydrolysis of ester, thioester, amide, peptide and isopeptide bonds formed by the C-terminal Gly of ubiquitin (a 76-residue protein attached to proteins as an intracellular targeting signal).</text>
        <dbReference type="EC" id="3.4.19.12"/>
    </reaction>
</comment>
<gene>
    <name evidence="9" type="ORF">GQX73_g6959</name>
</gene>